<dbReference type="RefSeq" id="WP_377572815.1">
    <property type="nucleotide sequence ID" value="NZ_JBHTMP010000033.1"/>
</dbReference>
<feature type="transmembrane region" description="Helical" evidence="1">
    <location>
        <begin position="134"/>
        <end position="153"/>
    </location>
</feature>
<keyword evidence="3" id="KW-1185">Reference proteome</keyword>
<dbReference type="Pfam" id="PF08592">
    <property type="entry name" value="Anthrone_oxy"/>
    <property type="match status" value="1"/>
</dbReference>
<dbReference type="Proteomes" id="UP001597260">
    <property type="component" value="Unassembled WGS sequence"/>
</dbReference>
<feature type="transmembrane region" description="Helical" evidence="1">
    <location>
        <begin position="12"/>
        <end position="32"/>
    </location>
</feature>
<name>A0ABW3YHD4_9ACTN</name>
<organism evidence="2 3">
    <name type="scientific">Micromonospora sonneratiae</name>
    <dbReference type="NCBI Taxonomy" id="1184706"/>
    <lineage>
        <taxon>Bacteria</taxon>
        <taxon>Bacillati</taxon>
        <taxon>Actinomycetota</taxon>
        <taxon>Actinomycetes</taxon>
        <taxon>Micromonosporales</taxon>
        <taxon>Micromonosporaceae</taxon>
        <taxon>Micromonospora</taxon>
    </lineage>
</organism>
<keyword evidence="1" id="KW-0472">Membrane</keyword>
<keyword evidence="1" id="KW-0812">Transmembrane</keyword>
<comment type="caution">
    <text evidence="2">The sequence shown here is derived from an EMBL/GenBank/DDBJ whole genome shotgun (WGS) entry which is preliminary data.</text>
</comment>
<accession>A0ABW3YHD4</accession>
<keyword evidence="1" id="KW-1133">Transmembrane helix</keyword>
<evidence type="ECO:0000313" key="3">
    <source>
        <dbReference type="Proteomes" id="UP001597260"/>
    </source>
</evidence>
<reference evidence="3" key="1">
    <citation type="journal article" date="2019" name="Int. J. Syst. Evol. Microbiol.">
        <title>The Global Catalogue of Microorganisms (GCM) 10K type strain sequencing project: providing services to taxonomists for standard genome sequencing and annotation.</title>
        <authorList>
            <consortium name="The Broad Institute Genomics Platform"/>
            <consortium name="The Broad Institute Genome Sequencing Center for Infectious Disease"/>
            <person name="Wu L."/>
            <person name="Ma J."/>
        </authorList>
    </citation>
    <scope>NUCLEOTIDE SEQUENCE [LARGE SCALE GENOMIC DNA]</scope>
    <source>
        <strain evidence="3">JCM 31037</strain>
    </source>
</reference>
<dbReference type="InterPro" id="IPR013901">
    <property type="entry name" value="Anthrone_oxy"/>
</dbReference>
<dbReference type="EMBL" id="JBHTMP010000033">
    <property type="protein sequence ID" value="MFD1323545.1"/>
    <property type="molecule type" value="Genomic_DNA"/>
</dbReference>
<proteinExistence type="predicted"/>
<feature type="transmembrane region" description="Helical" evidence="1">
    <location>
        <begin position="52"/>
        <end position="72"/>
    </location>
</feature>
<sequence>MLGILLQIVRTTGTLLLGLFAGGMFCLSLASSVSELPGPAYVPYWQALNTDYVRAMPPLVLTCLALLVLTCVLSYRRGWLVFGLGVSATLLVAATVVFTLTQLEPINQVADTWPVDQPPGDWAELRDRWWRLHTVRTVLVTAAFAVILMAQAVDRPRRAAVGRVDVPGRPAQAVV</sequence>
<feature type="transmembrane region" description="Helical" evidence="1">
    <location>
        <begin position="79"/>
        <end position="100"/>
    </location>
</feature>
<gene>
    <name evidence="2" type="ORF">ACFQ4H_20890</name>
</gene>
<protein>
    <submittedName>
        <fullName evidence="2">DUF1772 domain-containing protein</fullName>
    </submittedName>
</protein>
<evidence type="ECO:0000313" key="2">
    <source>
        <dbReference type="EMBL" id="MFD1323545.1"/>
    </source>
</evidence>
<evidence type="ECO:0000256" key="1">
    <source>
        <dbReference type="SAM" id="Phobius"/>
    </source>
</evidence>